<dbReference type="RefSeq" id="WP_210218682.1">
    <property type="nucleotide sequence ID" value="NZ_CP072793.1"/>
</dbReference>
<dbReference type="Proteomes" id="UP000672009">
    <property type="component" value="Chromosome"/>
</dbReference>
<comment type="similarity">
    <text evidence="1">Belongs to the bactofilin family.</text>
</comment>
<keyword evidence="3" id="KW-1185">Reference proteome</keyword>
<dbReference type="EMBL" id="CP072793">
    <property type="protein sequence ID" value="QTR53156.1"/>
    <property type="molecule type" value="Genomic_DNA"/>
</dbReference>
<sequence length="117" mass="12171">MSSKNSSSASVLEHSVEIVGDISFNGNLYLQGRVNGNVVAPVDSTATLYVQEGSEIVGELRAPTIVVAGKIAGDVFVSRHISLKASANVVGNIHYTELQIEEGASVNGTLTRLSAAD</sequence>
<dbReference type="InterPro" id="IPR007607">
    <property type="entry name" value="BacA/B"/>
</dbReference>
<dbReference type="AlphaFoldDB" id="A0A975F838"/>
<organism evidence="2 3">
    <name type="scientific">Thiothrix unzii</name>
    <dbReference type="NCBI Taxonomy" id="111769"/>
    <lineage>
        <taxon>Bacteria</taxon>
        <taxon>Pseudomonadati</taxon>
        <taxon>Pseudomonadota</taxon>
        <taxon>Gammaproteobacteria</taxon>
        <taxon>Thiotrichales</taxon>
        <taxon>Thiotrichaceae</taxon>
        <taxon>Thiothrix</taxon>
    </lineage>
</organism>
<accession>A0A975F838</accession>
<proteinExistence type="inferred from homology"/>
<protein>
    <submittedName>
        <fullName evidence="2">Polymer-forming cytoskeletal protein</fullName>
    </submittedName>
</protein>
<dbReference type="Pfam" id="PF04519">
    <property type="entry name" value="Bactofilin"/>
    <property type="match status" value="1"/>
</dbReference>
<gene>
    <name evidence="2" type="ORF">J9260_15840</name>
</gene>
<evidence type="ECO:0000256" key="1">
    <source>
        <dbReference type="ARBA" id="ARBA00044755"/>
    </source>
</evidence>
<evidence type="ECO:0000313" key="2">
    <source>
        <dbReference type="EMBL" id="QTR53156.1"/>
    </source>
</evidence>
<dbReference type="PANTHER" id="PTHR35024:SF4">
    <property type="entry name" value="POLYMER-FORMING CYTOSKELETAL PROTEIN"/>
    <property type="match status" value="1"/>
</dbReference>
<evidence type="ECO:0000313" key="3">
    <source>
        <dbReference type="Proteomes" id="UP000672009"/>
    </source>
</evidence>
<name>A0A975F838_9GAMM</name>
<dbReference type="KEGG" id="tun:J9260_15840"/>
<reference evidence="2" key="1">
    <citation type="submission" date="2021-04" db="EMBL/GenBank/DDBJ databases">
        <title>Genomics, taxonomy and metabolism of representatives of sulfur bacteria of the genus Thiothrix: Thiothrix fructosivorans QT, Thiothrix unzii A1T and three new species, Thiothrix subterranea sp. nov., Thiothrix litoralis sp. nov. and 'Candidatus Thiothrix anitrata' sp. nov.</title>
        <authorList>
            <person name="Ravin N.V."/>
            <person name="Smolyakov D."/>
            <person name="Rudenko T.S."/>
            <person name="Mardanov A.V."/>
            <person name="Beletsky A.V."/>
            <person name="Markov N.D."/>
            <person name="Fomenkov A.I."/>
            <person name="Roberts R.J."/>
            <person name="Karnachuk O.V."/>
            <person name="Novikov A."/>
            <person name="Grabovich M.Y."/>
        </authorList>
    </citation>
    <scope>NUCLEOTIDE SEQUENCE</scope>
    <source>
        <strain evidence="2">A1</strain>
    </source>
</reference>
<dbReference type="PANTHER" id="PTHR35024">
    <property type="entry name" value="HYPOTHETICAL CYTOSOLIC PROTEIN"/>
    <property type="match status" value="1"/>
</dbReference>